<dbReference type="AlphaFoldDB" id="A0A4R6UY02"/>
<evidence type="ECO:0000313" key="2">
    <source>
        <dbReference type="Proteomes" id="UP000295705"/>
    </source>
</evidence>
<gene>
    <name evidence="1" type="ORF">EV188_10921</name>
</gene>
<dbReference type="Proteomes" id="UP000295705">
    <property type="component" value="Unassembled WGS sequence"/>
</dbReference>
<protein>
    <submittedName>
        <fullName evidence="1">Uncharacterized protein</fullName>
    </submittedName>
</protein>
<evidence type="ECO:0000313" key="1">
    <source>
        <dbReference type="EMBL" id="TDQ50813.1"/>
    </source>
</evidence>
<reference evidence="1 2" key="1">
    <citation type="submission" date="2019-03" db="EMBL/GenBank/DDBJ databases">
        <title>Genomic Encyclopedia of Type Strains, Phase IV (KMG-IV): sequencing the most valuable type-strain genomes for metagenomic binning, comparative biology and taxonomic classification.</title>
        <authorList>
            <person name="Goeker M."/>
        </authorList>
    </citation>
    <scope>NUCLEOTIDE SEQUENCE [LARGE SCALE GENOMIC DNA]</scope>
    <source>
        <strain evidence="1 2">DSM 45775</strain>
    </source>
</reference>
<sequence>MGGATEDGEHTVIQTCPACFRADEVRWSRLPEQMVSYVCDAPHDGTGPHTWTAVDGSRRPTETGTAGVTEELLEPLLRCVREGEPFVEYGVVEYRLRREYPDLFLAHVAAQGHSILGPRQATASSVRFAATLGRLADRRLLVKSTGPATGAWVYNERLTYWARPPAPDGPFLTWASYCASVGRSPEWTAEDVAELERSGRRSVR</sequence>
<proteinExistence type="predicted"/>
<accession>A0A4R6UY02</accession>
<organism evidence="1 2">
    <name type="scientific">Actinomycetospora succinea</name>
    <dbReference type="NCBI Taxonomy" id="663603"/>
    <lineage>
        <taxon>Bacteria</taxon>
        <taxon>Bacillati</taxon>
        <taxon>Actinomycetota</taxon>
        <taxon>Actinomycetes</taxon>
        <taxon>Pseudonocardiales</taxon>
        <taxon>Pseudonocardiaceae</taxon>
        <taxon>Actinomycetospora</taxon>
    </lineage>
</organism>
<dbReference type="EMBL" id="SNYO01000009">
    <property type="protein sequence ID" value="TDQ50813.1"/>
    <property type="molecule type" value="Genomic_DNA"/>
</dbReference>
<comment type="caution">
    <text evidence="1">The sequence shown here is derived from an EMBL/GenBank/DDBJ whole genome shotgun (WGS) entry which is preliminary data.</text>
</comment>
<name>A0A4R6UY02_9PSEU</name>
<keyword evidence="2" id="KW-1185">Reference proteome</keyword>